<reference evidence="1" key="1">
    <citation type="submission" date="2019-08" db="EMBL/GenBank/DDBJ databases">
        <authorList>
            <person name="Kucharzyk K."/>
            <person name="Murdoch R.W."/>
            <person name="Higgins S."/>
            <person name="Loffler F."/>
        </authorList>
    </citation>
    <scope>NUCLEOTIDE SEQUENCE</scope>
</reference>
<sequence length="133" mass="15231">MGNLLPDVAVRLPLHRVHRAPTKEQRVKIDRSDNLHPISRIFSAEIRKFAKAFPSANLPDAARRRRRLILRVCLVHIRPPAGAEEATHHLGIFALLVLFKHSDDLIAQVKQDIVLLRIAVLEFIARIRPARRQ</sequence>
<accession>A0A645DYU0</accession>
<organism evidence="1">
    <name type="scientific">bioreactor metagenome</name>
    <dbReference type="NCBI Taxonomy" id="1076179"/>
    <lineage>
        <taxon>unclassified sequences</taxon>
        <taxon>metagenomes</taxon>
        <taxon>ecological metagenomes</taxon>
    </lineage>
</organism>
<dbReference type="EMBL" id="VSSQ01040297">
    <property type="protein sequence ID" value="MPM93502.1"/>
    <property type="molecule type" value="Genomic_DNA"/>
</dbReference>
<proteinExistence type="predicted"/>
<dbReference type="AlphaFoldDB" id="A0A645DYU0"/>
<evidence type="ECO:0000313" key="1">
    <source>
        <dbReference type="EMBL" id="MPM93502.1"/>
    </source>
</evidence>
<gene>
    <name evidence="1" type="ORF">SDC9_140640</name>
</gene>
<comment type="caution">
    <text evidence="1">The sequence shown here is derived from an EMBL/GenBank/DDBJ whole genome shotgun (WGS) entry which is preliminary data.</text>
</comment>
<name>A0A645DYU0_9ZZZZ</name>
<protein>
    <submittedName>
        <fullName evidence="1">Uncharacterized protein</fullName>
    </submittedName>
</protein>